<comment type="caution">
    <text evidence="9">The sequence shown here is derived from an EMBL/GenBank/DDBJ whole genome shotgun (WGS) entry which is preliminary data.</text>
</comment>
<keyword evidence="1 7" id="KW-1003">Cell membrane</keyword>
<evidence type="ECO:0000256" key="2">
    <source>
        <dbReference type="ARBA" id="ARBA00022692"/>
    </source>
</evidence>
<comment type="subcellular location">
    <subcellularLocation>
        <location evidence="7">Cell membrane</location>
        <topology evidence="7">Single-pass membrane protein</topology>
    </subcellularLocation>
</comment>
<keyword evidence="4 7" id="KW-0472">Membrane</keyword>
<comment type="function">
    <text evidence="7">Functions as a peptidoglycan terminase that cleaves nascent peptidoglycan strands endolytically to terminate their elongation.</text>
</comment>
<feature type="compositionally biased region" description="Basic and acidic residues" evidence="8">
    <location>
        <begin position="62"/>
        <end position="77"/>
    </location>
</feature>
<feature type="compositionally biased region" description="Low complexity" evidence="8">
    <location>
        <begin position="32"/>
        <end position="49"/>
    </location>
</feature>
<reference evidence="10" key="1">
    <citation type="journal article" date="2019" name="Int. J. Syst. Evol. Microbiol.">
        <title>The Global Catalogue of Microorganisms (GCM) 10K type strain sequencing project: providing services to taxonomists for standard genome sequencing and annotation.</title>
        <authorList>
            <consortium name="The Broad Institute Genomics Platform"/>
            <consortium name="The Broad Institute Genome Sequencing Center for Infectious Disease"/>
            <person name="Wu L."/>
            <person name="Ma J."/>
        </authorList>
    </citation>
    <scope>NUCLEOTIDE SEQUENCE [LARGE SCALE GENOMIC DNA]</scope>
    <source>
        <strain evidence="10">CGMCC 4.7645</strain>
    </source>
</reference>
<keyword evidence="3 7" id="KW-1133">Transmembrane helix</keyword>
<keyword evidence="5 7" id="KW-0456">Lyase</keyword>
<feature type="site" description="Important for catalytic activity" evidence="7">
    <location>
        <position position="530"/>
    </location>
</feature>
<evidence type="ECO:0000256" key="3">
    <source>
        <dbReference type="ARBA" id="ARBA00022989"/>
    </source>
</evidence>
<dbReference type="HAMAP" id="MF_02065">
    <property type="entry name" value="MltG"/>
    <property type="match status" value="1"/>
</dbReference>
<feature type="compositionally biased region" description="Basic and acidic residues" evidence="8">
    <location>
        <begin position="226"/>
        <end position="237"/>
    </location>
</feature>
<accession>A0ABW5G8D5</accession>
<dbReference type="InterPro" id="IPR003770">
    <property type="entry name" value="MLTG-like"/>
</dbReference>
<comment type="catalytic activity">
    <reaction evidence="7">
        <text>a peptidoglycan chain = a peptidoglycan chain with N-acetyl-1,6-anhydromuramyl-[peptide] at the reducing end + a peptidoglycan chain with N-acetylglucosamine at the non-reducing end.</text>
        <dbReference type="EC" id="4.2.2.29"/>
    </reaction>
</comment>
<organism evidence="9 10">
    <name type="scientific">Amycolatopsis pigmentata</name>
    <dbReference type="NCBI Taxonomy" id="450801"/>
    <lineage>
        <taxon>Bacteria</taxon>
        <taxon>Bacillati</taxon>
        <taxon>Actinomycetota</taxon>
        <taxon>Actinomycetes</taxon>
        <taxon>Pseudonocardiales</taxon>
        <taxon>Pseudonocardiaceae</taxon>
        <taxon>Amycolatopsis</taxon>
    </lineage>
</organism>
<evidence type="ECO:0000313" key="10">
    <source>
        <dbReference type="Proteomes" id="UP001597417"/>
    </source>
</evidence>
<gene>
    <name evidence="7 9" type="primary">mltG</name>
    <name evidence="9" type="ORF">ACFSXZ_39095</name>
</gene>
<dbReference type="Gene3D" id="3.30.1490.480">
    <property type="entry name" value="Endolytic murein transglycosylase"/>
    <property type="match status" value="1"/>
</dbReference>
<feature type="compositionally biased region" description="Polar residues" evidence="8">
    <location>
        <begin position="579"/>
        <end position="592"/>
    </location>
</feature>
<dbReference type="Proteomes" id="UP001597417">
    <property type="component" value="Unassembled WGS sequence"/>
</dbReference>
<protein>
    <recommendedName>
        <fullName evidence="7">Endolytic murein transglycosylase</fullName>
        <ecNumber evidence="7">4.2.2.29</ecNumber>
    </recommendedName>
    <alternativeName>
        <fullName evidence="7">Peptidoglycan lytic transglycosylase</fullName>
    </alternativeName>
    <alternativeName>
        <fullName evidence="7">Peptidoglycan polymerization terminase</fullName>
    </alternativeName>
</protein>
<dbReference type="NCBIfam" id="TIGR00247">
    <property type="entry name" value="endolytic transglycosylase MltG"/>
    <property type="match status" value="1"/>
</dbReference>
<dbReference type="EMBL" id="JBHUKR010000027">
    <property type="protein sequence ID" value="MFD2422347.1"/>
    <property type="molecule type" value="Genomic_DNA"/>
</dbReference>
<feature type="compositionally biased region" description="Basic and acidic residues" evidence="8">
    <location>
        <begin position="1"/>
        <end position="12"/>
    </location>
</feature>
<sequence length="647" mass="70018">MNAEPPRRDRPRSGKHARREPLPGGTQPPGGRAVPPQSRQPRQAPQERPAYPPDRTVPPRRRAVEPRDRSIPAREPVEPPAGRRRRADVPDTPPARRPARRAAPPADVEPEWLEDAPPRRAPARRASSGEGQEPSRRRAPARRAPTGEEPRRRVPARRAPAEDAPPRRGRPPRRPEDAPADGYATNPPRRGRRAEEDRADGYSTNPPRKGRRAAPAEEGLELFDEEPPRRAPAREDPTEIIHLVDEDFDDEGYPGDYMPDERAEPEYIEPADEAPKRPRRRFLRWVAALAVIGLFGGGAWFGVEKVFGYADFPGNGESDVVIQIGDGDSTGAIGGELTTAGVVASAKAFVKASKNNDKVLSLQPGYYVLKTKMSGSAAVAMLTSGTARVGELQVRAGTQLDDITQPGGSVTPGLYSLLSKASCATLNGKSTCVSPEDLRKAAQSADLATLGVADWAASAAAKSTDPHRLEGLIAPGVYDVRPGSDAGQLLGTVLKASTTKIQAAGLTSGSTVQQQAPYQVLTIASLIEREGVSQDFEKISRVIYNRLDKNMRLQFDSTVNYVLDKPVVTTTDADRNKQGPYNTYQNAGLTPTPIGSPSTEAIEAALHPADGAWLFFVKCDKNGVSCFATTQQEHSRNIEVARQNGAF</sequence>
<evidence type="ECO:0000313" key="9">
    <source>
        <dbReference type="EMBL" id="MFD2422347.1"/>
    </source>
</evidence>
<evidence type="ECO:0000256" key="4">
    <source>
        <dbReference type="ARBA" id="ARBA00023136"/>
    </source>
</evidence>
<dbReference type="RefSeq" id="WP_378271387.1">
    <property type="nucleotide sequence ID" value="NZ_JBHUKR010000027.1"/>
</dbReference>
<dbReference type="Pfam" id="PF02618">
    <property type="entry name" value="YceG"/>
    <property type="match status" value="1"/>
</dbReference>
<dbReference type="EC" id="4.2.2.29" evidence="7"/>
<evidence type="ECO:0000256" key="7">
    <source>
        <dbReference type="HAMAP-Rule" id="MF_02065"/>
    </source>
</evidence>
<evidence type="ECO:0000256" key="6">
    <source>
        <dbReference type="ARBA" id="ARBA00023316"/>
    </source>
</evidence>
<keyword evidence="10" id="KW-1185">Reference proteome</keyword>
<keyword evidence="6 7" id="KW-0961">Cell wall biogenesis/degradation</keyword>
<feature type="region of interest" description="Disordered" evidence="8">
    <location>
        <begin position="1"/>
        <end position="237"/>
    </location>
</feature>
<keyword evidence="2 7" id="KW-0812">Transmembrane</keyword>
<name>A0ABW5G8D5_9PSEU</name>
<feature type="transmembrane region" description="Helical" evidence="7">
    <location>
        <begin position="282"/>
        <end position="303"/>
    </location>
</feature>
<dbReference type="PANTHER" id="PTHR30518:SF2">
    <property type="entry name" value="ENDOLYTIC MUREIN TRANSGLYCOSYLASE"/>
    <property type="match status" value="1"/>
</dbReference>
<evidence type="ECO:0000256" key="1">
    <source>
        <dbReference type="ARBA" id="ARBA00022475"/>
    </source>
</evidence>
<evidence type="ECO:0000256" key="8">
    <source>
        <dbReference type="SAM" id="MobiDB-lite"/>
    </source>
</evidence>
<proteinExistence type="inferred from homology"/>
<comment type="similarity">
    <text evidence="7">Belongs to the transglycosylase MltG family.</text>
</comment>
<feature type="region of interest" description="Disordered" evidence="8">
    <location>
        <begin position="573"/>
        <end position="592"/>
    </location>
</feature>
<dbReference type="PANTHER" id="PTHR30518">
    <property type="entry name" value="ENDOLYTIC MUREIN TRANSGLYCOSYLASE"/>
    <property type="match status" value="1"/>
</dbReference>
<evidence type="ECO:0000256" key="5">
    <source>
        <dbReference type="ARBA" id="ARBA00023239"/>
    </source>
</evidence>